<sequence>MSGIVKRELRLLLATAERVVISRRKTRSLNRLDADVAESCKLWERGKGTERLLRTPSARETVFLVWKERFIVNRNYE</sequence>
<evidence type="ECO:0000313" key="1">
    <source>
        <dbReference type="EMBL" id="GFY00755.1"/>
    </source>
</evidence>
<gene>
    <name evidence="1" type="ORF">TNCV_2141471</name>
</gene>
<name>A0A8X6VC57_TRICX</name>
<accession>A0A8X6VC57</accession>
<proteinExistence type="predicted"/>
<dbReference type="Proteomes" id="UP000887159">
    <property type="component" value="Unassembled WGS sequence"/>
</dbReference>
<dbReference type="AlphaFoldDB" id="A0A8X6VC57"/>
<evidence type="ECO:0000313" key="2">
    <source>
        <dbReference type="Proteomes" id="UP000887159"/>
    </source>
</evidence>
<protein>
    <submittedName>
        <fullName evidence="1">Uncharacterized protein</fullName>
    </submittedName>
</protein>
<organism evidence="1 2">
    <name type="scientific">Trichonephila clavipes</name>
    <name type="common">Golden silk orbweaver</name>
    <name type="synonym">Nephila clavipes</name>
    <dbReference type="NCBI Taxonomy" id="2585209"/>
    <lineage>
        <taxon>Eukaryota</taxon>
        <taxon>Metazoa</taxon>
        <taxon>Ecdysozoa</taxon>
        <taxon>Arthropoda</taxon>
        <taxon>Chelicerata</taxon>
        <taxon>Arachnida</taxon>
        <taxon>Araneae</taxon>
        <taxon>Araneomorphae</taxon>
        <taxon>Entelegynae</taxon>
        <taxon>Araneoidea</taxon>
        <taxon>Nephilidae</taxon>
        <taxon>Trichonephila</taxon>
    </lineage>
</organism>
<comment type="caution">
    <text evidence="1">The sequence shown here is derived from an EMBL/GenBank/DDBJ whole genome shotgun (WGS) entry which is preliminary data.</text>
</comment>
<keyword evidence="2" id="KW-1185">Reference proteome</keyword>
<reference evidence="1" key="1">
    <citation type="submission" date="2020-08" db="EMBL/GenBank/DDBJ databases">
        <title>Multicomponent nature underlies the extraordinary mechanical properties of spider dragline silk.</title>
        <authorList>
            <person name="Kono N."/>
            <person name="Nakamura H."/>
            <person name="Mori M."/>
            <person name="Yoshida Y."/>
            <person name="Ohtoshi R."/>
            <person name="Malay A.D."/>
            <person name="Moran D.A.P."/>
            <person name="Tomita M."/>
            <person name="Numata K."/>
            <person name="Arakawa K."/>
        </authorList>
    </citation>
    <scope>NUCLEOTIDE SEQUENCE</scope>
</reference>
<dbReference type="EMBL" id="BMAU01021221">
    <property type="protein sequence ID" value="GFY00755.1"/>
    <property type="molecule type" value="Genomic_DNA"/>
</dbReference>